<feature type="region of interest" description="Disordered" evidence="2">
    <location>
        <begin position="127"/>
        <end position="181"/>
    </location>
</feature>
<dbReference type="Pfam" id="PF13865">
    <property type="entry name" value="FoP_duplication"/>
    <property type="match status" value="1"/>
</dbReference>
<evidence type="ECO:0000313" key="5">
    <source>
        <dbReference type="Proteomes" id="UP000196158"/>
    </source>
</evidence>
<dbReference type="SMART" id="SM01218">
    <property type="entry name" value="FoP_duplication"/>
    <property type="match status" value="1"/>
</dbReference>
<name>A0A1X7R1D2_9SACH</name>
<feature type="compositionally biased region" description="Basic and acidic residues" evidence="2">
    <location>
        <begin position="127"/>
        <end position="137"/>
    </location>
</feature>
<evidence type="ECO:0000256" key="1">
    <source>
        <dbReference type="ARBA" id="ARBA00022884"/>
    </source>
</evidence>
<dbReference type="EMBL" id="FXLY01000003">
    <property type="protein sequence ID" value="SMN19465.1"/>
    <property type="molecule type" value="Genomic_DNA"/>
</dbReference>
<evidence type="ECO:0000259" key="3">
    <source>
        <dbReference type="SMART" id="SM01218"/>
    </source>
</evidence>
<dbReference type="GO" id="GO:0003723">
    <property type="term" value="F:RNA binding"/>
    <property type="evidence" value="ECO:0007669"/>
    <property type="project" value="UniProtKB-KW"/>
</dbReference>
<reference evidence="4 5" key="1">
    <citation type="submission" date="2017-04" db="EMBL/GenBank/DDBJ databases">
        <authorList>
            <person name="Afonso C.L."/>
            <person name="Miller P.J."/>
            <person name="Scott M.A."/>
            <person name="Spackman E."/>
            <person name="Goraichik I."/>
            <person name="Dimitrov K.M."/>
            <person name="Suarez D.L."/>
            <person name="Swayne D.E."/>
        </authorList>
    </citation>
    <scope>NUCLEOTIDE SEQUENCE [LARGE SCALE GENOMIC DNA]</scope>
</reference>
<dbReference type="OrthoDB" id="1099063at2759"/>
<dbReference type="STRING" id="1789683.A0A1X7R1D2"/>
<feature type="compositionally biased region" description="Basic and acidic residues" evidence="2">
    <location>
        <begin position="160"/>
        <end position="169"/>
    </location>
</feature>
<organism evidence="4 5">
    <name type="scientific">Maudiozyma saulgeensis</name>
    <dbReference type="NCBI Taxonomy" id="1789683"/>
    <lineage>
        <taxon>Eukaryota</taxon>
        <taxon>Fungi</taxon>
        <taxon>Dikarya</taxon>
        <taxon>Ascomycota</taxon>
        <taxon>Saccharomycotina</taxon>
        <taxon>Saccharomycetes</taxon>
        <taxon>Saccharomycetales</taxon>
        <taxon>Saccharomycetaceae</taxon>
        <taxon>Maudiozyma</taxon>
    </lineage>
</organism>
<keyword evidence="1" id="KW-0694">RNA-binding</keyword>
<dbReference type="Proteomes" id="UP000196158">
    <property type="component" value="Unassembled WGS sequence"/>
</dbReference>
<protein>
    <submittedName>
        <fullName evidence="4">Similar to Saccharomyces cerevisiae YKL214C YRA2 Member of the REF (RNA and export factor binding proteins) family</fullName>
    </submittedName>
</protein>
<dbReference type="InterPro" id="IPR025715">
    <property type="entry name" value="FoP_C"/>
</dbReference>
<sequence length="181" mass="21716">MEETKPRHHVTRYRNRDQRNTLESHFIQKNPSPPKNRVKIDKIPLDVSDYMIEDWINEFDEPIFLKFYDTKENRTCIFELKDLTKMKDFVSKYNNFQVHEGENISVEIIDIRSKNKGRNQNRFILKDTTRRDRDYGRRRGNNRGSLGSHYDNSKKSQKKKTVEKPKSVEQLDAELDAYMNS</sequence>
<proteinExistence type="predicted"/>
<accession>A0A1X7R1D2</accession>
<feature type="domain" description="Chromatin target of PRMT1 protein C-terminal" evidence="3">
    <location>
        <begin position="114"/>
        <end position="181"/>
    </location>
</feature>
<dbReference type="AlphaFoldDB" id="A0A1X7R1D2"/>
<gene>
    <name evidence="4" type="ORF">KASA_0P06864G</name>
</gene>
<evidence type="ECO:0000256" key="2">
    <source>
        <dbReference type="SAM" id="MobiDB-lite"/>
    </source>
</evidence>
<keyword evidence="5" id="KW-1185">Reference proteome</keyword>
<evidence type="ECO:0000313" key="4">
    <source>
        <dbReference type="EMBL" id="SMN19465.1"/>
    </source>
</evidence>